<evidence type="ECO:0000313" key="2">
    <source>
        <dbReference type="EMBL" id="MFG1373300.1"/>
    </source>
</evidence>
<accession>A0ABW6ZX34</accession>
<gene>
    <name evidence="2" type="ORF">V5F32_14085</name>
</gene>
<protein>
    <submittedName>
        <fullName evidence="2">Uncharacterized protein</fullName>
    </submittedName>
</protein>
<keyword evidence="3" id="KW-1185">Reference proteome</keyword>
<proteinExistence type="predicted"/>
<dbReference type="Proteomes" id="UP001604002">
    <property type="component" value="Unassembled WGS sequence"/>
</dbReference>
<feature type="transmembrane region" description="Helical" evidence="1">
    <location>
        <begin position="12"/>
        <end position="34"/>
    </location>
</feature>
<keyword evidence="1" id="KW-0472">Membrane</keyword>
<name>A0ABW6ZX34_9HYPH</name>
<comment type="caution">
    <text evidence="2">The sequence shown here is derived from an EMBL/GenBank/DDBJ whole genome shotgun (WGS) entry which is preliminary data.</text>
</comment>
<evidence type="ECO:0000256" key="1">
    <source>
        <dbReference type="SAM" id="Phobius"/>
    </source>
</evidence>
<sequence>MPFLVRFLLRHAVIGVGVAAVFVALLAAFDVAHLGTLFATSSDGPLALVVLTLALGVTFGSVQMGFAVMLMSDKDEPKGGHRHRIRLTRLVPRLARVPAGR</sequence>
<dbReference type="EMBL" id="JBAFVH010000007">
    <property type="protein sequence ID" value="MFG1373300.1"/>
    <property type="molecule type" value="Genomic_DNA"/>
</dbReference>
<evidence type="ECO:0000313" key="3">
    <source>
        <dbReference type="Proteomes" id="UP001604002"/>
    </source>
</evidence>
<feature type="transmembrane region" description="Helical" evidence="1">
    <location>
        <begin position="46"/>
        <end position="72"/>
    </location>
</feature>
<dbReference type="RefSeq" id="WP_393993087.1">
    <property type="nucleotide sequence ID" value="NZ_JBAFVH010000007.1"/>
</dbReference>
<reference evidence="2 3" key="1">
    <citation type="submission" date="2024-02" db="EMBL/GenBank/DDBJ databases">
        <title>Expansion and revision of Xanthobacter and proposal of Roseixanthobacter gen. nov.</title>
        <authorList>
            <person name="Soltysiak M.P.M."/>
            <person name="Jalihal A."/>
            <person name="Ory A."/>
            <person name="Chrisophersen C."/>
            <person name="Lee A.D."/>
            <person name="Boulton J."/>
            <person name="Springer M."/>
        </authorList>
    </citation>
    <scope>NUCLEOTIDE SEQUENCE [LARGE SCALE GENOMIC DNA]</scope>
    <source>
        <strain evidence="2 3">23A</strain>
    </source>
</reference>
<keyword evidence="1" id="KW-0812">Transmembrane</keyword>
<keyword evidence="1" id="KW-1133">Transmembrane helix</keyword>
<organism evidence="2 3">
    <name type="scientific">Xanthobacter oligotrophicus</name>
    <dbReference type="NCBI Taxonomy" id="2607286"/>
    <lineage>
        <taxon>Bacteria</taxon>
        <taxon>Pseudomonadati</taxon>
        <taxon>Pseudomonadota</taxon>
        <taxon>Alphaproteobacteria</taxon>
        <taxon>Hyphomicrobiales</taxon>
        <taxon>Xanthobacteraceae</taxon>
        <taxon>Xanthobacter</taxon>
    </lineage>
</organism>